<organism evidence="16 17">
    <name type="scientific">Marinibactrum halimedae</name>
    <dbReference type="NCBI Taxonomy" id="1444977"/>
    <lineage>
        <taxon>Bacteria</taxon>
        <taxon>Pseudomonadati</taxon>
        <taxon>Pseudomonadota</taxon>
        <taxon>Gammaproteobacteria</taxon>
        <taxon>Cellvibrionales</taxon>
        <taxon>Cellvibrionaceae</taxon>
        <taxon>Marinibactrum</taxon>
    </lineage>
</organism>
<protein>
    <recommendedName>
        <fullName evidence="14">Dual-specificity RNA methyltransferase RlmN</fullName>
        <ecNumber evidence="14">2.1.1.192</ecNumber>
    </recommendedName>
    <alternativeName>
        <fullName evidence="14">23S rRNA (adenine(2503)-C(2))-methyltransferase</fullName>
    </alternativeName>
    <alternativeName>
        <fullName evidence="14">23S rRNA m2A2503 methyltransferase</fullName>
    </alternativeName>
    <alternativeName>
        <fullName evidence="14">Ribosomal RNA large subunit methyltransferase N</fullName>
    </alternativeName>
    <alternativeName>
        <fullName evidence="14">tRNA (adenine(37)-C(2))-methyltransferase</fullName>
    </alternativeName>
    <alternativeName>
        <fullName evidence="14">tRNA m2A37 methyltransferase</fullName>
    </alternativeName>
</protein>
<dbReference type="SFLD" id="SFLDG01062">
    <property type="entry name" value="methyltransferase_(Class_A)"/>
    <property type="match status" value="1"/>
</dbReference>
<dbReference type="GO" id="GO:0000049">
    <property type="term" value="F:tRNA binding"/>
    <property type="evidence" value="ECO:0007669"/>
    <property type="project" value="UniProtKB-UniRule"/>
</dbReference>
<dbReference type="GO" id="GO:0046872">
    <property type="term" value="F:metal ion binding"/>
    <property type="evidence" value="ECO:0007669"/>
    <property type="project" value="UniProtKB-KW"/>
</dbReference>
<dbReference type="GO" id="GO:0005737">
    <property type="term" value="C:cytoplasm"/>
    <property type="evidence" value="ECO:0007669"/>
    <property type="project" value="UniProtKB-SubCell"/>
</dbReference>
<evidence type="ECO:0000313" key="16">
    <source>
        <dbReference type="EMBL" id="GLS26133.1"/>
    </source>
</evidence>
<dbReference type="InterPro" id="IPR048641">
    <property type="entry name" value="RlmN_N"/>
</dbReference>
<evidence type="ECO:0000256" key="14">
    <source>
        <dbReference type="HAMAP-Rule" id="MF_01849"/>
    </source>
</evidence>
<comment type="subcellular location">
    <subcellularLocation>
        <location evidence="1 14">Cytoplasm</location>
    </subcellularLocation>
</comment>
<sequence>MSDEMNSKVVVTGAEGVKSPTMEKVNLLGLSPQKLQDWFVSIGEKPFRAKQVLKWIHQLGISDFDLMTNISKDLRKKLHTLACVKAPEVMQQLDSSDGTRKFLISIPGGNVVETVFIPDGERGTLCVSSQVGCSLDCSFCATGKQGFNRDLSAAEIIGQVWIAAKSFGQLMPDGPRKVTNVVMMGMGEPLLNFDNVVDSMALMMDDNCYGISKRRVTLSTSGVVPALDKLGQYTDACLAISLHAPNDELRNELVPINKKYPIAMLLDSAQRYIEGLPDSHRKITIEYTLIDKVNDRPEHAYELAELLKEVPVKINLIPFNPFSLSNYKRVSNNALRRFQDILISAGYTTTIRTTRGDDIDAACGQLAGSVNDRTRRSERYRNTLQSAVDEPVRLIQ</sequence>
<evidence type="ECO:0000256" key="6">
    <source>
        <dbReference type="ARBA" id="ARBA00022603"/>
    </source>
</evidence>
<dbReference type="InterPro" id="IPR040072">
    <property type="entry name" value="Methyltransferase_A"/>
</dbReference>
<dbReference type="SFLD" id="SFLDS00029">
    <property type="entry name" value="Radical_SAM"/>
    <property type="match status" value="1"/>
</dbReference>
<dbReference type="GO" id="GO:0070475">
    <property type="term" value="P:rRNA base methylation"/>
    <property type="evidence" value="ECO:0007669"/>
    <property type="project" value="UniProtKB-UniRule"/>
</dbReference>
<dbReference type="InterPro" id="IPR004383">
    <property type="entry name" value="rRNA_lsu_MTrfase_RlmN/Cfr"/>
</dbReference>
<evidence type="ECO:0000259" key="15">
    <source>
        <dbReference type="PROSITE" id="PS51918"/>
    </source>
</evidence>
<feature type="binding site" evidence="14">
    <location>
        <begin position="241"/>
        <end position="243"/>
    </location>
    <ligand>
        <name>S-adenosyl-L-methionine</name>
        <dbReference type="ChEBI" id="CHEBI:59789"/>
    </ligand>
</feature>
<evidence type="ECO:0000256" key="12">
    <source>
        <dbReference type="ARBA" id="ARBA00023014"/>
    </source>
</evidence>
<comment type="similarity">
    <text evidence="2 14">Belongs to the radical SAM superfamily. RlmN family.</text>
</comment>
<dbReference type="EMBL" id="BSPD01000039">
    <property type="protein sequence ID" value="GLS26133.1"/>
    <property type="molecule type" value="Genomic_DNA"/>
</dbReference>
<keyword evidence="7 14" id="KW-0808">Transferase</keyword>
<dbReference type="Proteomes" id="UP001156870">
    <property type="component" value="Unassembled WGS sequence"/>
</dbReference>
<reference evidence="16 17" key="1">
    <citation type="journal article" date="2014" name="Int. J. Syst. Evol. Microbiol.">
        <title>Complete genome sequence of Corynebacterium casei LMG S-19264T (=DSM 44701T), isolated from a smear-ripened cheese.</title>
        <authorList>
            <consortium name="US DOE Joint Genome Institute (JGI-PGF)"/>
            <person name="Walter F."/>
            <person name="Albersmeier A."/>
            <person name="Kalinowski J."/>
            <person name="Ruckert C."/>
        </authorList>
    </citation>
    <scope>NUCLEOTIDE SEQUENCE [LARGE SCALE GENOMIC DNA]</scope>
    <source>
        <strain evidence="16 17">NBRC 110095</strain>
    </source>
</reference>
<dbReference type="SFLD" id="SFLDF00275">
    <property type="entry name" value="adenosine_C2_methyltransferase"/>
    <property type="match status" value="1"/>
</dbReference>
<feature type="binding site" evidence="14">
    <location>
        <position position="219"/>
    </location>
    <ligand>
        <name>S-adenosyl-L-methionine</name>
        <dbReference type="ChEBI" id="CHEBI:59789"/>
    </ligand>
</feature>
<keyword evidence="12 14" id="KW-0411">Iron-sulfur</keyword>
<evidence type="ECO:0000256" key="3">
    <source>
        <dbReference type="ARBA" id="ARBA00022485"/>
    </source>
</evidence>
<keyword evidence="10 14" id="KW-0479">Metal-binding</keyword>
<accession>A0AA37WM09</accession>
<keyword evidence="9 14" id="KW-0819">tRNA processing</keyword>
<dbReference type="InterPro" id="IPR027492">
    <property type="entry name" value="RNA_MTrfase_RlmN"/>
</dbReference>
<evidence type="ECO:0000256" key="1">
    <source>
        <dbReference type="ARBA" id="ARBA00004496"/>
    </source>
</evidence>
<dbReference type="PIRSF" id="PIRSF006004">
    <property type="entry name" value="CHP00048"/>
    <property type="match status" value="1"/>
</dbReference>
<dbReference type="InterPro" id="IPR058240">
    <property type="entry name" value="rSAM_sf"/>
</dbReference>
<dbReference type="FunFam" id="3.20.20.70:FF:000008">
    <property type="entry name" value="Dual-specificity RNA methyltransferase RlmN"/>
    <property type="match status" value="1"/>
</dbReference>
<dbReference type="EC" id="2.1.1.192" evidence="14"/>
<evidence type="ECO:0000256" key="11">
    <source>
        <dbReference type="ARBA" id="ARBA00023004"/>
    </source>
</evidence>
<dbReference type="HAMAP" id="MF_01849">
    <property type="entry name" value="RNA_methyltr_RlmN"/>
    <property type="match status" value="1"/>
</dbReference>
<dbReference type="GO" id="GO:0030488">
    <property type="term" value="P:tRNA methylation"/>
    <property type="evidence" value="ECO:0007669"/>
    <property type="project" value="UniProtKB-UniRule"/>
</dbReference>
<comment type="caution">
    <text evidence="16">The sequence shown here is derived from an EMBL/GenBank/DDBJ whole genome shotgun (WGS) entry which is preliminary data.</text>
</comment>
<comment type="miscellaneous">
    <text evidence="14">Reaction proceeds by a ping-pong mechanism involving intermediate methylation of a conserved cysteine residue.</text>
</comment>
<feature type="binding site" evidence="14">
    <location>
        <position position="133"/>
    </location>
    <ligand>
        <name>[4Fe-4S] cluster</name>
        <dbReference type="ChEBI" id="CHEBI:49883"/>
        <note>4Fe-4S-S-AdoMet</note>
    </ligand>
</feature>
<dbReference type="GO" id="GO:0019843">
    <property type="term" value="F:rRNA binding"/>
    <property type="evidence" value="ECO:0007669"/>
    <property type="project" value="UniProtKB-UniRule"/>
</dbReference>
<feature type="binding site" evidence="14">
    <location>
        <position position="140"/>
    </location>
    <ligand>
        <name>[4Fe-4S] cluster</name>
        <dbReference type="ChEBI" id="CHEBI:49883"/>
        <note>4Fe-4S-S-AdoMet</note>
    </ligand>
</feature>
<evidence type="ECO:0000256" key="8">
    <source>
        <dbReference type="ARBA" id="ARBA00022691"/>
    </source>
</evidence>
<name>A0AA37WM09_9GAMM</name>
<dbReference type="Gene3D" id="1.10.150.530">
    <property type="match status" value="1"/>
</dbReference>
<proteinExistence type="inferred from homology"/>
<dbReference type="GO" id="GO:0051539">
    <property type="term" value="F:4 iron, 4 sulfur cluster binding"/>
    <property type="evidence" value="ECO:0007669"/>
    <property type="project" value="UniProtKB-UniRule"/>
</dbReference>
<dbReference type="AlphaFoldDB" id="A0AA37WM09"/>
<evidence type="ECO:0000256" key="5">
    <source>
        <dbReference type="ARBA" id="ARBA00022552"/>
    </source>
</evidence>
<dbReference type="SUPFAM" id="SSF102114">
    <property type="entry name" value="Radical SAM enzymes"/>
    <property type="match status" value="1"/>
</dbReference>
<evidence type="ECO:0000313" key="17">
    <source>
        <dbReference type="Proteomes" id="UP001156870"/>
    </source>
</evidence>
<keyword evidence="17" id="KW-1185">Reference proteome</keyword>
<dbReference type="CDD" id="cd01335">
    <property type="entry name" value="Radical_SAM"/>
    <property type="match status" value="1"/>
</dbReference>
<evidence type="ECO:0000256" key="2">
    <source>
        <dbReference type="ARBA" id="ARBA00007544"/>
    </source>
</evidence>
<comment type="catalytic activity">
    <reaction evidence="14">
        <text>adenosine(37) in tRNA + 2 reduced [2Fe-2S]-[ferredoxin] + 2 S-adenosyl-L-methionine = 2-methyladenosine(37) in tRNA + 5'-deoxyadenosine + L-methionine + 2 oxidized [2Fe-2S]-[ferredoxin] + S-adenosyl-L-homocysteine</text>
        <dbReference type="Rhea" id="RHEA:43332"/>
        <dbReference type="Rhea" id="RHEA-COMP:10000"/>
        <dbReference type="Rhea" id="RHEA-COMP:10001"/>
        <dbReference type="Rhea" id="RHEA-COMP:10162"/>
        <dbReference type="Rhea" id="RHEA-COMP:10485"/>
        <dbReference type="ChEBI" id="CHEBI:17319"/>
        <dbReference type="ChEBI" id="CHEBI:33737"/>
        <dbReference type="ChEBI" id="CHEBI:33738"/>
        <dbReference type="ChEBI" id="CHEBI:57844"/>
        <dbReference type="ChEBI" id="CHEBI:57856"/>
        <dbReference type="ChEBI" id="CHEBI:59789"/>
        <dbReference type="ChEBI" id="CHEBI:74411"/>
        <dbReference type="ChEBI" id="CHEBI:74497"/>
        <dbReference type="EC" id="2.1.1.192"/>
    </reaction>
</comment>
<comment type="function">
    <text evidence="14">Specifically methylates position 2 of adenine 2503 in 23S rRNA and position 2 of adenine 37 in tRNAs. m2A2503 modification seems to play a crucial role in the proofreading step occurring at the peptidyl transferase center and thus would serve to optimize ribosomal fidelity.</text>
</comment>
<dbReference type="InterPro" id="IPR007197">
    <property type="entry name" value="rSAM"/>
</dbReference>
<keyword evidence="13 14" id="KW-1015">Disulfide bond</keyword>
<evidence type="ECO:0000256" key="7">
    <source>
        <dbReference type="ARBA" id="ARBA00022679"/>
    </source>
</evidence>
<feature type="disulfide bond" description="(transient)" evidence="14">
    <location>
        <begin position="126"/>
        <end position="363"/>
    </location>
</feature>
<keyword evidence="8 14" id="KW-0949">S-adenosyl-L-methionine</keyword>
<dbReference type="PANTHER" id="PTHR30544:SF5">
    <property type="entry name" value="RADICAL SAM CORE DOMAIN-CONTAINING PROTEIN"/>
    <property type="match status" value="1"/>
</dbReference>
<dbReference type="GO" id="GO:0002935">
    <property type="term" value="F:tRNA (adenine(37)-C2)-methyltransferase activity"/>
    <property type="evidence" value="ECO:0007669"/>
    <property type="project" value="UniProtKB-UniRule"/>
</dbReference>
<feature type="active site" description="Proton acceptor" evidence="14">
    <location>
        <position position="113"/>
    </location>
</feature>
<feature type="domain" description="Radical SAM core" evidence="15">
    <location>
        <begin position="119"/>
        <end position="360"/>
    </location>
</feature>
<keyword evidence="3 14" id="KW-0004">4Fe-4S</keyword>
<dbReference type="PROSITE" id="PS51918">
    <property type="entry name" value="RADICAL_SAM"/>
    <property type="match status" value="1"/>
</dbReference>
<feature type="binding site" evidence="14">
    <location>
        <begin position="187"/>
        <end position="188"/>
    </location>
    <ligand>
        <name>S-adenosyl-L-methionine</name>
        <dbReference type="ChEBI" id="CHEBI:59789"/>
    </ligand>
</feature>
<dbReference type="InterPro" id="IPR013785">
    <property type="entry name" value="Aldolase_TIM"/>
</dbReference>
<feature type="binding site" evidence="14">
    <location>
        <position position="320"/>
    </location>
    <ligand>
        <name>S-adenosyl-L-methionine</name>
        <dbReference type="ChEBI" id="CHEBI:59789"/>
    </ligand>
</feature>
<dbReference type="FunFam" id="1.10.150.530:FF:000003">
    <property type="entry name" value="Dual-specificity RNA methyltransferase RlmN"/>
    <property type="match status" value="1"/>
</dbReference>
<feature type="active site" description="S-methylcysteine intermediate" evidence="14">
    <location>
        <position position="363"/>
    </location>
</feature>
<keyword evidence="11 14" id="KW-0408">Iron</keyword>
<keyword evidence="6 14" id="KW-0489">Methyltransferase</keyword>
<evidence type="ECO:0000256" key="10">
    <source>
        <dbReference type="ARBA" id="ARBA00022723"/>
    </source>
</evidence>
<dbReference type="GO" id="GO:0070040">
    <property type="term" value="F:rRNA (adenine(2503)-C2-)-methyltransferase activity"/>
    <property type="evidence" value="ECO:0007669"/>
    <property type="project" value="UniProtKB-UniRule"/>
</dbReference>
<comment type="cofactor">
    <cofactor evidence="14">
        <name>[4Fe-4S] cluster</name>
        <dbReference type="ChEBI" id="CHEBI:49883"/>
    </cofactor>
    <text evidence="14">Binds 1 [4Fe-4S] cluster. The cluster is coordinated with 3 cysteines and an exchangeable S-adenosyl-L-methionine.</text>
</comment>
<dbReference type="PANTHER" id="PTHR30544">
    <property type="entry name" value="23S RRNA METHYLTRANSFERASE"/>
    <property type="match status" value="1"/>
</dbReference>
<evidence type="ECO:0000256" key="9">
    <source>
        <dbReference type="ARBA" id="ARBA00022694"/>
    </source>
</evidence>
<evidence type="ECO:0000256" key="13">
    <source>
        <dbReference type="ARBA" id="ARBA00023157"/>
    </source>
</evidence>
<dbReference type="Pfam" id="PF04055">
    <property type="entry name" value="Radical_SAM"/>
    <property type="match status" value="1"/>
</dbReference>
<keyword evidence="5 14" id="KW-0698">rRNA processing</keyword>
<comment type="catalytic activity">
    <reaction evidence="14">
        <text>adenosine(2503) in 23S rRNA + 2 reduced [2Fe-2S]-[ferredoxin] + 2 S-adenosyl-L-methionine = 2-methyladenosine(2503) in 23S rRNA + 5'-deoxyadenosine + L-methionine + 2 oxidized [2Fe-2S]-[ferredoxin] + S-adenosyl-L-homocysteine</text>
        <dbReference type="Rhea" id="RHEA:42916"/>
        <dbReference type="Rhea" id="RHEA-COMP:10000"/>
        <dbReference type="Rhea" id="RHEA-COMP:10001"/>
        <dbReference type="Rhea" id="RHEA-COMP:10152"/>
        <dbReference type="Rhea" id="RHEA-COMP:10282"/>
        <dbReference type="ChEBI" id="CHEBI:17319"/>
        <dbReference type="ChEBI" id="CHEBI:33737"/>
        <dbReference type="ChEBI" id="CHEBI:33738"/>
        <dbReference type="ChEBI" id="CHEBI:57844"/>
        <dbReference type="ChEBI" id="CHEBI:57856"/>
        <dbReference type="ChEBI" id="CHEBI:59789"/>
        <dbReference type="ChEBI" id="CHEBI:74411"/>
        <dbReference type="ChEBI" id="CHEBI:74497"/>
        <dbReference type="EC" id="2.1.1.192"/>
    </reaction>
</comment>
<evidence type="ECO:0000256" key="4">
    <source>
        <dbReference type="ARBA" id="ARBA00022490"/>
    </source>
</evidence>
<dbReference type="NCBIfam" id="TIGR00048">
    <property type="entry name" value="rRNA_mod_RlmN"/>
    <property type="match status" value="1"/>
</dbReference>
<dbReference type="Gene3D" id="3.20.20.70">
    <property type="entry name" value="Aldolase class I"/>
    <property type="match status" value="1"/>
</dbReference>
<keyword evidence="4 14" id="KW-0963">Cytoplasm</keyword>
<gene>
    <name evidence="14 16" type="primary">rlmN</name>
    <name evidence="16" type="ORF">GCM10007877_18480</name>
</gene>
<dbReference type="Pfam" id="PF21016">
    <property type="entry name" value="RlmN_N"/>
    <property type="match status" value="1"/>
</dbReference>
<feature type="binding site" evidence="14">
    <location>
        <position position="137"/>
    </location>
    <ligand>
        <name>[4Fe-4S] cluster</name>
        <dbReference type="ChEBI" id="CHEBI:49883"/>
        <note>4Fe-4S-S-AdoMet</note>
    </ligand>
</feature>